<accession>A0A6G0XT79</accession>
<evidence type="ECO:0000256" key="3">
    <source>
        <dbReference type="ARBA" id="ARBA00022692"/>
    </source>
</evidence>
<evidence type="ECO:0000256" key="4">
    <source>
        <dbReference type="ARBA" id="ARBA00022927"/>
    </source>
</evidence>
<dbReference type="GO" id="GO:0016020">
    <property type="term" value="C:membrane"/>
    <property type="evidence" value="ECO:0007669"/>
    <property type="project" value="UniProtKB-SubCell"/>
</dbReference>
<keyword evidence="2 8" id="KW-0813">Transport</keyword>
<feature type="transmembrane region" description="Helical" evidence="8">
    <location>
        <begin position="92"/>
        <end position="110"/>
    </location>
</feature>
<dbReference type="InterPro" id="IPR011691">
    <property type="entry name" value="Vesicle_transpt_SFT2"/>
</dbReference>
<protein>
    <recommendedName>
        <fullName evidence="8">Vesicle transport protein</fullName>
    </recommendedName>
</protein>
<evidence type="ECO:0000256" key="8">
    <source>
        <dbReference type="RuleBase" id="RU363111"/>
    </source>
</evidence>
<evidence type="ECO:0000313" key="10">
    <source>
        <dbReference type="Proteomes" id="UP000481153"/>
    </source>
</evidence>
<dbReference type="VEuPathDB" id="FungiDB:AeMF1_013073"/>
<keyword evidence="5 8" id="KW-1133">Transmembrane helix</keyword>
<evidence type="ECO:0000256" key="5">
    <source>
        <dbReference type="ARBA" id="ARBA00022989"/>
    </source>
</evidence>
<sequence length="154" mass="16765">MSVNLAEPFLLVTDAATAPSPSSQSTERFAVCMVIGLLLVFGSFLLIPMSMAAFGTVYSIGSLVVVGSTLFVASMKQQLENLKEKNRGSCFAIYLVTIALTLFFALYPGLWLRSLLVFLSVFVQCCALAWYCLSYFPRIQAAIRAAGSYICMAK</sequence>
<dbReference type="Proteomes" id="UP000481153">
    <property type="component" value="Unassembled WGS sequence"/>
</dbReference>
<dbReference type="InterPro" id="IPR007305">
    <property type="entry name" value="Vesicle_transpt_Got1/SFT2"/>
</dbReference>
<dbReference type="GO" id="GO:0015031">
    <property type="term" value="P:protein transport"/>
    <property type="evidence" value="ECO:0007669"/>
    <property type="project" value="UniProtKB-KW"/>
</dbReference>
<comment type="caution">
    <text evidence="9">The sequence shown here is derived from an EMBL/GenBank/DDBJ whole genome shotgun (WGS) entry which is preliminary data.</text>
</comment>
<feature type="transmembrane region" description="Helical" evidence="8">
    <location>
        <begin position="53"/>
        <end position="72"/>
    </location>
</feature>
<feature type="transmembrane region" description="Helical" evidence="8">
    <location>
        <begin position="29"/>
        <end position="47"/>
    </location>
</feature>
<name>A0A6G0XT79_9STRA</name>
<evidence type="ECO:0000256" key="1">
    <source>
        <dbReference type="ARBA" id="ARBA00004141"/>
    </source>
</evidence>
<dbReference type="AlphaFoldDB" id="A0A6G0XT79"/>
<keyword evidence="10" id="KW-1185">Reference proteome</keyword>
<gene>
    <name evidence="9" type="ORF">Ae201684_001402</name>
</gene>
<organism evidence="9 10">
    <name type="scientific">Aphanomyces euteiches</name>
    <dbReference type="NCBI Taxonomy" id="100861"/>
    <lineage>
        <taxon>Eukaryota</taxon>
        <taxon>Sar</taxon>
        <taxon>Stramenopiles</taxon>
        <taxon>Oomycota</taxon>
        <taxon>Saprolegniomycetes</taxon>
        <taxon>Saprolegniales</taxon>
        <taxon>Verrucalvaceae</taxon>
        <taxon>Aphanomyces</taxon>
    </lineage>
</organism>
<dbReference type="EMBL" id="VJMJ01000012">
    <property type="protein sequence ID" value="KAF0743748.1"/>
    <property type="molecule type" value="Genomic_DNA"/>
</dbReference>
<proteinExistence type="inferred from homology"/>
<evidence type="ECO:0000313" key="9">
    <source>
        <dbReference type="EMBL" id="KAF0743748.1"/>
    </source>
</evidence>
<dbReference type="GO" id="GO:0012505">
    <property type="term" value="C:endomembrane system"/>
    <property type="evidence" value="ECO:0007669"/>
    <property type="project" value="UniProtKB-ARBA"/>
</dbReference>
<dbReference type="PANTHER" id="PTHR23137:SF6">
    <property type="entry name" value="VESICLE TRANSPORT PROTEIN"/>
    <property type="match status" value="1"/>
</dbReference>
<dbReference type="PANTHER" id="PTHR23137">
    <property type="entry name" value="VESICLE TRANSPORT PROTEIN-RELATED"/>
    <property type="match status" value="1"/>
</dbReference>
<keyword evidence="4 8" id="KW-0653">Protein transport</keyword>
<evidence type="ECO:0000256" key="6">
    <source>
        <dbReference type="ARBA" id="ARBA00023136"/>
    </source>
</evidence>
<dbReference type="GO" id="GO:0016192">
    <property type="term" value="P:vesicle-mediated transport"/>
    <property type="evidence" value="ECO:0007669"/>
    <property type="project" value="InterPro"/>
</dbReference>
<dbReference type="Pfam" id="PF04178">
    <property type="entry name" value="Got1"/>
    <property type="match status" value="1"/>
</dbReference>
<comment type="similarity">
    <text evidence="7 8">Belongs to the SFT2 family.</text>
</comment>
<comment type="subcellular location">
    <subcellularLocation>
        <location evidence="1 8">Membrane</location>
        <topology evidence="1 8">Multi-pass membrane protein</topology>
    </subcellularLocation>
</comment>
<feature type="transmembrane region" description="Helical" evidence="8">
    <location>
        <begin position="116"/>
        <end position="136"/>
    </location>
</feature>
<evidence type="ECO:0000256" key="7">
    <source>
        <dbReference type="ARBA" id="ARBA00025800"/>
    </source>
</evidence>
<keyword evidence="6 8" id="KW-0472">Membrane</keyword>
<comment type="function">
    <text evidence="8">May be involved in fusion of retrograde transport vesicles derived from an endocytic compartment with the Golgi complex.</text>
</comment>
<dbReference type="GO" id="GO:0005737">
    <property type="term" value="C:cytoplasm"/>
    <property type="evidence" value="ECO:0007669"/>
    <property type="project" value="UniProtKB-ARBA"/>
</dbReference>
<reference evidence="9 10" key="1">
    <citation type="submission" date="2019-07" db="EMBL/GenBank/DDBJ databases">
        <title>Genomics analysis of Aphanomyces spp. identifies a new class of oomycete effector associated with host adaptation.</title>
        <authorList>
            <person name="Gaulin E."/>
        </authorList>
    </citation>
    <scope>NUCLEOTIDE SEQUENCE [LARGE SCALE GENOMIC DNA]</scope>
    <source>
        <strain evidence="9 10">ATCC 201684</strain>
    </source>
</reference>
<keyword evidence="3 8" id="KW-0812">Transmembrane</keyword>
<evidence type="ECO:0000256" key="2">
    <source>
        <dbReference type="ARBA" id="ARBA00022448"/>
    </source>
</evidence>